<evidence type="ECO:0000259" key="3">
    <source>
        <dbReference type="Pfam" id="PF13649"/>
    </source>
</evidence>
<comment type="caution">
    <text evidence="4">The sequence shown here is derived from an EMBL/GenBank/DDBJ whole genome shotgun (WGS) entry which is preliminary data.</text>
</comment>
<feature type="domain" description="Methyltransferase" evidence="3">
    <location>
        <begin position="38"/>
        <end position="134"/>
    </location>
</feature>
<dbReference type="CDD" id="cd02440">
    <property type="entry name" value="AdoMet_MTases"/>
    <property type="match status" value="1"/>
</dbReference>
<evidence type="ECO:0000313" key="5">
    <source>
        <dbReference type="Proteomes" id="UP001521931"/>
    </source>
</evidence>
<sequence>MWARGDYTQVGERLLPMGAVLLDACERAVGGLTATRLVDAACGVGNVALQAAARGATVTGVDLTPELLALAADRADRAGHQIDWVTGDLADPATADRATSRGPADVVASCAGHAFVPDTAACTAAIAQMLRSGGLFAYTAWERWPDDPFGRPLAPYVSVCSPDLMPFAWADEQVAGARLTPFFDDVRVEHRRHDWEFASARGAADWVMHVSPLHVAVMEGLTPAERAALRGRFVDAFTEHVDGDGAVRWSTPYVLVTARRR</sequence>
<dbReference type="Proteomes" id="UP001521931">
    <property type="component" value="Unassembled WGS sequence"/>
</dbReference>
<dbReference type="GO" id="GO:0032259">
    <property type="term" value="P:methylation"/>
    <property type="evidence" value="ECO:0007669"/>
    <property type="project" value="UniProtKB-KW"/>
</dbReference>
<gene>
    <name evidence="4" type="ORF">MHL29_04270</name>
</gene>
<accession>A0ABS9PZQ2</accession>
<dbReference type="InterPro" id="IPR029063">
    <property type="entry name" value="SAM-dependent_MTases_sf"/>
</dbReference>
<evidence type="ECO:0000256" key="1">
    <source>
        <dbReference type="ARBA" id="ARBA00022603"/>
    </source>
</evidence>
<dbReference type="InterPro" id="IPR041698">
    <property type="entry name" value="Methyltransf_25"/>
</dbReference>
<dbReference type="RefSeq" id="WP_239262520.1">
    <property type="nucleotide sequence ID" value="NZ_JAKRCV010000008.1"/>
</dbReference>
<evidence type="ECO:0000313" key="4">
    <source>
        <dbReference type="EMBL" id="MCG7321111.1"/>
    </source>
</evidence>
<name>A0ABS9PZQ2_9MICO</name>
<evidence type="ECO:0000256" key="2">
    <source>
        <dbReference type="ARBA" id="ARBA00022679"/>
    </source>
</evidence>
<reference evidence="4 5" key="1">
    <citation type="submission" date="2022-02" db="EMBL/GenBank/DDBJ databases">
        <title>Uncovering new skin microbiome diversity through culturing and metagenomics.</title>
        <authorList>
            <person name="Conlan S."/>
            <person name="Deming C."/>
            <person name="Nisc Comparative Sequencing Program N."/>
            <person name="Segre J.A."/>
        </authorList>
    </citation>
    <scope>NUCLEOTIDE SEQUENCE [LARGE SCALE GENOMIC DNA]</scope>
    <source>
        <strain evidence="4 5">ACRQZ</strain>
    </source>
</reference>
<dbReference type="GO" id="GO:0008168">
    <property type="term" value="F:methyltransferase activity"/>
    <property type="evidence" value="ECO:0007669"/>
    <property type="project" value="UniProtKB-KW"/>
</dbReference>
<dbReference type="SUPFAM" id="SSF53335">
    <property type="entry name" value="S-adenosyl-L-methionine-dependent methyltransferases"/>
    <property type="match status" value="1"/>
</dbReference>
<dbReference type="PANTHER" id="PTHR43861">
    <property type="entry name" value="TRANS-ACONITATE 2-METHYLTRANSFERASE-RELATED"/>
    <property type="match status" value="1"/>
</dbReference>
<keyword evidence="2" id="KW-0808">Transferase</keyword>
<protein>
    <submittedName>
        <fullName evidence="4">Methyltransferase domain-containing protein</fullName>
    </submittedName>
</protein>
<dbReference type="PANTHER" id="PTHR43861:SF1">
    <property type="entry name" value="TRANS-ACONITATE 2-METHYLTRANSFERASE"/>
    <property type="match status" value="1"/>
</dbReference>
<keyword evidence="5" id="KW-1185">Reference proteome</keyword>
<keyword evidence="1 4" id="KW-0489">Methyltransferase</keyword>
<organism evidence="4 5">
    <name type="scientific">Arsenicicoccus bolidensis</name>
    <dbReference type="NCBI Taxonomy" id="229480"/>
    <lineage>
        <taxon>Bacteria</taxon>
        <taxon>Bacillati</taxon>
        <taxon>Actinomycetota</taxon>
        <taxon>Actinomycetes</taxon>
        <taxon>Micrococcales</taxon>
        <taxon>Intrasporangiaceae</taxon>
        <taxon>Arsenicicoccus</taxon>
    </lineage>
</organism>
<dbReference type="Gene3D" id="3.40.50.150">
    <property type="entry name" value="Vaccinia Virus protein VP39"/>
    <property type="match status" value="1"/>
</dbReference>
<dbReference type="Pfam" id="PF13649">
    <property type="entry name" value="Methyltransf_25"/>
    <property type="match status" value="1"/>
</dbReference>
<proteinExistence type="predicted"/>
<dbReference type="EMBL" id="JAKRCV010000008">
    <property type="protein sequence ID" value="MCG7321111.1"/>
    <property type="molecule type" value="Genomic_DNA"/>
</dbReference>